<dbReference type="EMBL" id="JACCBV010000001">
    <property type="protein sequence ID" value="NYE21514.1"/>
    <property type="molecule type" value="Genomic_DNA"/>
</dbReference>
<gene>
    <name evidence="3" type="ORF">BJ991_003542</name>
</gene>
<dbReference type="Pfam" id="PF01547">
    <property type="entry name" value="SBP_bac_1"/>
    <property type="match status" value="1"/>
</dbReference>
<dbReference type="PROSITE" id="PS51257">
    <property type="entry name" value="PROKAR_LIPOPROTEIN"/>
    <property type="match status" value="1"/>
</dbReference>
<evidence type="ECO:0000313" key="3">
    <source>
        <dbReference type="EMBL" id="NYE21514.1"/>
    </source>
</evidence>
<protein>
    <submittedName>
        <fullName evidence="3">Iron(III) transport system substrate-binding protein</fullName>
    </submittedName>
</protein>
<dbReference type="RefSeq" id="WP_179492197.1">
    <property type="nucleotide sequence ID" value="NZ_JACCBV010000001.1"/>
</dbReference>
<dbReference type="PANTHER" id="PTHR30006">
    <property type="entry name" value="THIAMINE-BINDING PERIPLASMIC PROTEIN-RELATED"/>
    <property type="match status" value="1"/>
</dbReference>
<keyword evidence="4" id="KW-1185">Reference proteome</keyword>
<evidence type="ECO:0000256" key="2">
    <source>
        <dbReference type="SAM" id="SignalP"/>
    </source>
</evidence>
<name>A0A7Y9GRR3_9MICO</name>
<dbReference type="SUPFAM" id="SSF53850">
    <property type="entry name" value="Periplasmic binding protein-like II"/>
    <property type="match status" value="1"/>
</dbReference>
<dbReference type="Gene3D" id="3.40.190.10">
    <property type="entry name" value="Periplasmic binding protein-like II"/>
    <property type="match status" value="2"/>
</dbReference>
<proteinExistence type="predicted"/>
<organism evidence="3 4">
    <name type="scientific">Microbacterium immunditiarum</name>
    <dbReference type="NCBI Taxonomy" id="337480"/>
    <lineage>
        <taxon>Bacteria</taxon>
        <taxon>Bacillati</taxon>
        <taxon>Actinomycetota</taxon>
        <taxon>Actinomycetes</taxon>
        <taxon>Micrococcales</taxon>
        <taxon>Microbacteriaceae</taxon>
        <taxon>Microbacterium</taxon>
    </lineage>
</organism>
<dbReference type="Proteomes" id="UP000576969">
    <property type="component" value="Unassembled WGS sequence"/>
</dbReference>
<reference evidence="3 4" key="1">
    <citation type="submission" date="2020-07" db="EMBL/GenBank/DDBJ databases">
        <title>Sequencing the genomes of 1000 actinobacteria strains.</title>
        <authorList>
            <person name="Klenk H.-P."/>
        </authorList>
    </citation>
    <scope>NUCLEOTIDE SEQUENCE [LARGE SCALE GENOMIC DNA]</scope>
    <source>
        <strain evidence="3 4">DSM 24662</strain>
    </source>
</reference>
<dbReference type="AlphaFoldDB" id="A0A7Y9GRR3"/>
<comment type="caution">
    <text evidence="3">The sequence shown here is derived from an EMBL/GenBank/DDBJ whole genome shotgun (WGS) entry which is preliminary data.</text>
</comment>
<accession>A0A7Y9GRR3</accession>
<feature type="chain" id="PRO_5039373253" evidence="2">
    <location>
        <begin position="28"/>
        <end position="358"/>
    </location>
</feature>
<keyword evidence="1 2" id="KW-0732">Signal</keyword>
<sequence>MRTPRRKWMGIAGIVAAVALIAGCSSGGGGGGETSAPSDGPVDAEWEAIVEAAKEEGKVVWYTVAPETAREGLKEAFEAKYPEISVDVRVIGTADMTAALEAEHSTGAEGADVVTSVNFAWLEEKLNEDGWFTELEGPVFEDPEWTDSGWVREDKLILSPLGLLVVGWNTQLFNGEITSYEDLLDPAYGNGAIGVVDPAIIAIHADWYQFLEDNTSDGFLEELAKQEPTIYASALAMQEGLLAGEIAIGTFVSAADMSVRKEEGAPIEFTVPDPVWGVPNVFLAVESAKNPNAAQVFLDFFASEEGQRATAHGGATPLSAVQPDTIGASSNVELVNPERVLDLEWWEEYTAKWNELFR</sequence>
<feature type="signal peptide" evidence="2">
    <location>
        <begin position="1"/>
        <end position="27"/>
    </location>
</feature>
<evidence type="ECO:0000256" key="1">
    <source>
        <dbReference type="ARBA" id="ARBA00022729"/>
    </source>
</evidence>
<evidence type="ECO:0000313" key="4">
    <source>
        <dbReference type="Proteomes" id="UP000576969"/>
    </source>
</evidence>
<dbReference type="InterPro" id="IPR006059">
    <property type="entry name" value="SBP"/>
</dbReference>